<evidence type="ECO:0000313" key="6">
    <source>
        <dbReference type="Proteomes" id="UP000298347"/>
    </source>
</evidence>
<comment type="cofactor">
    <cofactor evidence="1">
        <name>Mg(2+)</name>
        <dbReference type="ChEBI" id="CHEBI:18420"/>
    </cofactor>
</comment>
<dbReference type="InterPro" id="IPR036412">
    <property type="entry name" value="HAD-like_sf"/>
</dbReference>
<dbReference type="PANTHER" id="PTHR46470">
    <property type="entry name" value="N-ACYLNEURAMINATE-9-PHOSPHATASE"/>
    <property type="match status" value="1"/>
</dbReference>
<dbReference type="PANTHER" id="PTHR46470:SF2">
    <property type="entry name" value="GLYCERALDEHYDE 3-PHOSPHATE PHOSPHATASE"/>
    <property type="match status" value="1"/>
</dbReference>
<dbReference type="InterPro" id="IPR023214">
    <property type="entry name" value="HAD_sf"/>
</dbReference>
<dbReference type="GO" id="GO:0016791">
    <property type="term" value="F:phosphatase activity"/>
    <property type="evidence" value="ECO:0007669"/>
    <property type="project" value="TreeGrafter"/>
</dbReference>
<comment type="caution">
    <text evidence="5">The sequence shown here is derived from an EMBL/GenBank/DDBJ whole genome shotgun (WGS) entry which is preliminary data.</text>
</comment>
<dbReference type="InterPro" id="IPR006439">
    <property type="entry name" value="HAD-SF_hydro_IA"/>
</dbReference>
<gene>
    <name evidence="5" type="ORF">E4665_08480</name>
</gene>
<dbReference type="AlphaFoldDB" id="A0A4Z0GML0"/>
<evidence type="ECO:0000256" key="4">
    <source>
        <dbReference type="ARBA" id="ARBA00022842"/>
    </source>
</evidence>
<dbReference type="SUPFAM" id="SSF56784">
    <property type="entry name" value="HAD-like"/>
    <property type="match status" value="1"/>
</dbReference>
<dbReference type="InterPro" id="IPR041492">
    <property type="entry name" value="HAD_2"/>
</dbReference>
<dbReference type="Proteomes" id="UP000298347">
    <property type="component" value="Unassembled WGS sequence"/>
</dbReference>
<name>A0A4Z0GML0_9BACL</name>
<evidence type="ECO:0000256" key="1">
    <source>
        <dbReference type="ARBA" id="ARBA00001946"/>
    </source>
</evidence>
<dbReference type="SFLD" id="SFLDG01129">
    <property type="entry name" value="C1.5:_HAD__Beta-PGM__Phosphata"/>
    <property type="match status" value="1"/>
</dbReference>
<dbReference type="OrthoDB" id="25198at2"/>
<dbReference type="NCBIfam" id="TIGR01549">
    <property type="entry name" value="HAD-SF-IA-v1"/>
    <property type="match status" value="1"/>
</dbReference>
<accession>A0A4Z0GML0</accession>
<keyword evidence="4" id="KW-0460">Magnesium</keyword>
<keyword evidence="2" id="KW-0479">Metal-binding</keyword>
<dbReference type="Gene3D" id="3.40.50.1000">
    <property type="entry name" value="HAD superfamily/HAD-like"/>
    <property type="match status" value="1"/>
</dbReference>
<dbReference type="GO" id="GO:0046872">
    <property type="term" value="F:metal ion binding"/>
    <property type="evidence" value="ECO:0007669"/>
    <property type="project" value="UniProtKB-KW"/>
</dbReference>
<proteinExistence type="predicted"/>
<dbReference type="Gene3D" id="1.10.150.520">
    <property type="match status" value="1"/>
</dbReference>
<sequence>MARLRPVSIREECCDLKTNEWIFFDLGCTLIDEQAQEDYIIREISSALATLGFTHSIEEIRHLREEACKAYKHTLKDVIPPLVKTEEQYAFVRSKAVYLPEQEFLYPNVIKLLKDLSQKYNLGVIANQSADAQDRMKKLNIHEYFSVFAISDELGIKKPDVRIFNYALEQAKCSPSQAYMVGDRLDFDIYPANMLGIRTIRVLQGTAKLQKPKNSDYVPTMTIATIDGLRSLLSTN</sequence>
<organism evidence="5 6">
    <name type="scientific">Sporolactobacillus shoreae</name>
    <dbReference type="NCBI Taxonomy" id="1465501"/>
    <lineage>
        <taxon>Bacteria</taxon>
        <taxon>Bacillati</taxon>
        <taxon>Bacillota</taxon>
        <taxon>Bacilli</taxon>
        <taxon>Bacillales</taxon>
        <taxon>Sporolactobacillaceae</taxon>
        <taxon>Sporolactobacillus</taxon>
    </lineage>
</organism>
<evidence type="ECO:0000313" key="5">
    <source>
        <dbReference type="EMBL" id="TGA98274.1"/>
    </source>
</evidence>
<keyword evidence="3 5" id="KW-0378">Hydrolase</keyword>
<dbReference type="SFLD" id="SFLDS00003">
    <property type="entry name" value="Haloacid_Dehalogenase"/>
    <property type="match status" value="1"/>
</dbReference>
<reference evidence="5 6" key="1">
    <citation type="journal article" date="2015" name="Int. J. Syst. Evol. Microbiol.">
        <title>Sporolactobacillus shoreae sp. nov. and Sporolactobacillus spathodeae sp. nov., two spore-forming lactic acid bacteria isolated from tree barks in Thailand.</title>
        <authorList>
            <person name="Thamacharoensuk T."/>
            <person name="Kitahara M."/>
            <person name="Ohkuma M."/>
            <person name="Thongchul N."/>
            <person name="Tanasupawat S."/>
        </authorList>
    </citation>
    <scope>NUCLEOTIDE SEQUENCE [LARGE SCALE GENOMIC DNA]</scope>
    <source>
        <strain evidence="5 6">BK92</strain>
    </source>
</reference>
<keyword evidence="6" id="KW-1185">Reference proteome</keyword>
<dbReference type="EMBL" id="SRJD01000008">
    <property type="protein sequence ID" value="TGA98274.1"/>
    <property type="molecule type" value="Genomic_DNA"/>
</dbReference>
<dbReference type="InterPro" id="IPR051400">
    <property type="entry name" value="HAD-like_hydrolase"/>
</dbReference>
<evidence type="ECO:0000256" key="2">
    <source>
        <dbReference type="ARBA" id="ARBA00022723"/>
    </source>
</evidence>
<dbReference type="Pfam" id="PF13419">
    <property type="entry name" value="HAD_2"/>
    <property type="match status" value="1"/>
</dbReference>
<evidence type="ECO:0000256" key="3">
    <source>
        <dbReference type="ARBA" id="ARBA00022801"/>
    </source>
</evidence>
<protein>
    <submittedName>
        <fullName evidence="5">HAD family hydrolase</fullName>
    </submittedName>
</protein>
<dbReference type="GO" id="GO:0044281">
    <property type="term" value="P:small molecule metabolic process"/>
    <property type="evidence" value="ECO:0007669"/>
    <property type="project" value="UniProtKB-ARBA"/>
</dbReference>